<protein>
    <submittedName>
        <fullName evidence="2">Uncharacterized protein</fullName>
    </submittedName>
</protein>
<sequence>MSPRVGQQASSGKTSGKVGNRGANCGKQRNRNDRVGNRLPSGKKGRPGALTEGFSGIDRVTSLEPVRKRAACRHLVEGEATLDGEGFVAQPRGGASVAVLHPLYALPRPVKSNPRFVSVGNERRRWWMSSTSNPTRDSSRFEAVSNYRAGLKRGGTRKFRGAVTRRLAAPIKRNRPYGVELRGHRRPNAIRAGHKYLSDAGQKRRGRGTDKNDYVVKRRGLAASRFLDYPAVIRDDHGLPWDSLAVIRHDVGDGVR</sequence>
<dbReference type="EMBL" id="KQ760995">
    <property type="protein sequence ID" value="OAD58487.1"/>
    <property type="molecule type" value="Genomic_DNA"/>
</dbReference>
<feature type="compositionally biased region" description="Polar residues" evidence="1">
    <location>
        <begin position="1"/>
        <end position="14"/>
    </location>
</feature>
<reference evidence="2 3" key="1">
    <citation type="submission" date="2015-07" db="EMBL/GenBank/DDBJ databases">
        <title>The genome of Eufriesea mexicana.</title>
        <authorList>
            <person name="Pan H."/>
            <person name="Kapheim K."/>
        </authorList>
    </citation>
    <scope>NUCLEOTIDE SEQUENCE [LARGE SCALE GENOMIC DNA]</scope>
    <source>
        <strain evidence="2">0111107269</strain>
        <tissue evidence="2">Whole body</tissue>
    </source>
</reference>
<evidence type="ECO:0000256" key="1">
    <source>
        <dbReference type="SAM" id="MobiDB-lite"/>
    </source>
</evidence>
<organism evidence="2 3">
    <name type="scientific">Eufriesea mexicana</name>
    <dbReference type="NCBI Taxonomy" id="516756"/>
    <lineage>
        <taxon>Eukaryota</taxon>
        <taxon>Metazoa</taxon>
        <taxon>Ecdysozoa</taxon>
        <taxon>Arthropoda</taxon>
        <taxon>Hexapoda</taxon>
        <taxon>Insecta</taxon>
        <taxon>Pterygota</taxon>
        <taxon>Neoptera</taxon>
        <taxon>Endopterygota</taxon>
        <taxon>Hymenoptera</taxon>
        <taxon>Apocrita</taxon>
        <taxon>Aculeata</taxon>
        <taxon>Apoidea</taxon>
        <taxon>Anthophila</taxon>
        <taxon>Apidae</taxon>
        <taxon>Eufriesea</taxon>
    </lineage>
</organism>
<name>A0A310SS55_9HYME</name>
<proteinExistence type="predicted"/>
<dbReference type="AlphaFoldDB" id="A0A310SS55"/>
<feature type="region of interest" description="Disordered" evidence="1">
    <location>
        <begin position="1"/>
        <end position="53"/>
    </location>
</feature>
<evidence type="ECO:0000313" key="2">
    <source>
        <dbReference type="EMBL" id="OAD58487.1"/>
    </source>
</evidence>
<dbReference type="Proteomes" id="UP000250275">
    <property type="component" value="Unassembled WGS sequence"/>
</dbReference>
<keyword evidence="3" id="KW-1185">Reference proteome</keyword>
<gene>
    <name evidence="2" type="ORF">WN48_11219</name>
</gene>
<evidence type="ECO:0000313" key="3">
    <source>
        <dbReference type="Proteomes" id="UP000250275"/>
    </source>
</evidence>
<accession>A0A310SS55</accession>